<organism evidence="1 2">
    <name type="scientific">Candidatus Zambryskibacteria bacterium RIFCSPHIGHO2_01_FULL_46_25</name>
    <dbReference type="NCBI Taxonomy" id="1802738"/>
    <lineage>
        <taxon>Bacteria</taxon>
        <taxon>Candidatus Zambryskiibacteriota</taxon>
    </lineage>
</organism>
<comment type="caution">
    <text evidence="1">The sequence shown here is derived from an EMBL/GenBank/DDBJ whole genome shotgun (WGS) entry which is preliminary data.</text>
</comment>
<dbReference type="Proteomes" id="UP000178107">
    <property type="component" value="Unassembled WGS sequence"/>
</dbReference>
<proteinExistence type="predicted"/>
<gene>
    <name evidence="1" type="ORF">A2838_01245</name>
</gene>
<dbReference type="EMBL" id="MHVH01000007">
    <property type="protein sequence ID" value="OHA89952.1"/>
    <property type="molecule type" value="Genomic_DNA"/>
</dbReference>
<sequence length="99" mass="11549">MKTIAEVITSPWRGSEKTYEMVREQLRERYGDEVADEFDPASDAAPFLTWASAGFRIKRNERALKSVTYVEVKNDRGEIEKKIRRTVNLFHKKQVEKAT</sequence>
<reference evidence="1 2" key="1">
    <citation type="journal article" date="2016" name="Nat. Commun.">
        <title>Thousands of microbial genomes shed light on interconnected biogeochemical processes in an aquifer system.</title>
        <authorList>
            <person name="Anantharaman K."/>
            <person name="Brown C.T."/>
            <person name="Hug L.A."/>
            <person name="Sharon I."/>
            <person name="Castelle C.J."/>
            <person name="Probst A.J."/>
            <person name="Thomas B.C."/>
            <person name="Singh A."/>
            <person name="Wilkins M.J."/>
            <person name="Karaoz U."/>
            <person name="Brodie E.L."/>
            <person name="Williams K.H."/>
            <person name="Hubbard S.S."/>
            <person name="Banfield J.F."/>
        </authorList>
    </citation>
    <scope>NUCLEOTIDE SEQUENCE [LARGE SCALE GENOMIC DNA]</scope>
</reference>
<evidence type="ECO:0000313" key="2">
    <source>
        <dbReference type="Proteomes" id="UP000178107"/>
    </source>
</evidence>
<evidence type="ECO:0000313" key="1">
    <source>
        <dbReference type="EMBL" id="OHA89952.1"/>
    </source>
</evidence>
<accession>A0A1G2SYK3</accession>
<dbReference type="AlphaFoldDB" id="A0A1G2SYK3"/>
<name>A0A1G2SYK3_9BACT</name>
<protein>
    <submittedName>
        <fullName evidence="1">Uncharacterized protein</fullName>
    </submittedName>
</protein>